<evidence type="ECO:0000313" key="1">
    <source>
        <dbReference type="EMBL" id="JAD68102.1"/>
    </source>
</evidence>
<reference evidence="1" key="1">
    <citation type="submission" date="2014-09" db="EMBL/GenBank/DDBJ databases">
        <authorList>
            <person name="Magalhaes I.L.F."/>
            <person name="Oliveira U."/>
            <person name="Santos F.R."/>
            <person name="Vidigal T.H.D.A."/>
            <person name="Brescovit A.D."/>
            <person name="Santos A.J."/>
        </authorList>
    </citation>
    <scope>NUCLEOTIDE SEQUENCE</scope>
    <source>
        <tissue evidence="1">Shoot tissue taken approximately 20 cm above the soil surface</tissue>
    </source>
</reference>
<reference evidence="1" key="2">
    <citation type="journal article" date="2015" name="Data Brief">
        <title>Shoot transcriptome of the giant reed, Arundo donax.</title>
        <authorList>
            <person name="Barrero R.A."/>
            <person name="Guerrero F.D."/>
            <person name="Moolhuijzen P."/>
            <person name="Goolsby J.A."/>
            <person name="Tidwell J."/>
            <person name="Bellgard S.E."/>
            <person name="Bellgard M.I."/>
        </authorList>
    </citation>
    <scope>NUCLEOTIDE SEQUENCE</scope>
    <source>
        <tissue evidence="1">Shoot tissue taken approximately 20 cm above the soil surface</tissue>
    </source>
</reference>
<protein>
    <submittedName>
        <fullName evidence="1">Uncharacterized protein</fullName>
    </submittedName>
</protein>
<sequence length="37" mass="3952">MPAPLPRAAPSSPFFIRLRLPPLPVLLHCIARTAGSS</sequence>
<dbReference type="AlphaFoldDB" id="A0A0A9C9F3"/>
<organism evidence="1">
    <name type="scientific">Arundo donax</name>
    <name type="common">Giant reed</name>
    <name type="synonym">Donax arundinaceus</name>
    <dbReference type="NCBI Taxonomy" id="35708"/>
    <lineage>
        <taxon>Eukaryota</taxon>
        <taxon>Viridiplantae</taxon>
        <taxon>Streptophyta</taxon>
        <taxon>Embryophyta</taxon>
        <taxon>Tracheophyta</taxon>
        <taxon>Spermatophyta</taxon>
        <taxon>Magnoliopsida</taxon>
        <taxon>Liliopsida</taxon>
        <taxon>Poales</taxon>
        <taxon>Poaceae</taxon>
        <taxon>PACMAD clade</taxon>
        <taxon>Arundinoideae</taxon>
        <taxon>Arundineae</taxon>
        <taxon>Arundo</taxon>
    </lineage>
</organism>
<name>A0A0A9C9F3_ARUDO</name>
<accession>A0A0A9C9F3</accession>
<dbReference type="EMBL" id="GBRH01229793">
    <property type="protein sequence ID" value="JAD68102.1"/>
    <property type="molecule type" value="Transcribed_RNA"/>
</dbReference>
<proteinExistence type="predicted"/>